<dbReference type="GeneID" id="30146597"/>
<dbReference type="GO" id="GO:0050821">
    <property type="term" value="P:protein stabilization"/>
    <property type="evidence" value="ECO:0007669"/>
    <property type="project" value="EnsemblFungi"/>
</dbReference>
<dbReference type="InterPro" id="IPR037653">
    <property type="entry name" value="Cbp6"/>
</dbReference>
<proteinExistence type="predicted"/>
<name>A0A1E3QRT0_9ASCO</name>
<dbReference type="EMBL" id="KV454430">
    <property type="protein sequence ID" value="ODQ80370.1"/>
    <property type="molecule type" value="Genomic_DNA"/>
</dbReference>
<evidence type="ECO:0000313" key="2">
    <source>
        <dbReference type="Proteomes" id="UP000094336"/>
    </source>
</evidence>
<organism evidence="1 2">
    <name type="scientific">Babjeviella inositovora NRRL Y-12698</name>
    <dbReference type="NCBI Taxonomy" id="984486"/>
    <lineage>
        <taxon>Eukaryota</taxon>
        <taxon>Fungi</taxon>
        <taxon>Dikarya</taxon>
        <taxon>Ascomycota</taxon>
        <taxon>Saccharomycotina</taxon>
        <taxon>Pichiomycetes</taxon>
        <taxon>Serinales incertae sedis</taxon>
        <taxon>Babjeviella</taxon>
    </lineage>
</organism>
<dbReference type="GO" id="GO:0043022">
    <property type="term" value="F:ribosome binding"/>
    <property type="evidence" value="ECO:0007669"/>
    <property type="project" value="EnsemblFungi"/>
</dbReference>
<sequence length="146" mass="16801">MSTKEISKQIIQLLDRLPAERLKHYSSFKRVQTIRFKKEAGIALTAEEAAPTEKRTLTDVMKEVTFKPETEVKTPFVALTADAIQSQFSSLKKIMDNKYQKYYHIPNDKLLNPKGNPDYYTRLLSELNGENKETKMSAARTVIFGR</sequence>
<accession>A0A1E3QRT0</accession>
<dbReference type="Proteomes" id="UP000094336">
    <property type="component" value="Unassembled WGS sequence"/>
</dbReference>
<dbReference type="PANTHER" id="PTHR28250:SF1">
    <property type="entry name" value="CYTOCHROME B PRE-MRNA-PROCESSING PROTEIN 6"/>
    <property type="match status" value="1"/>
</dbReference>
<keyword evidence="2" id="KW-1185">Reference proteome</keyword>
<dbReference type="GO" id="GO:0070131">
    <property type="term" value="P:positive regulation of mitochondrial translation"/>
    <property type="evidence" value="ECO:0007669"/>
    <property type="project" value="EnsemblFungi"/>
</dbReference>
<protein>
    <recommendedName>
        <fullName evidence="3">Cytochrome B pre-mRNA-processing protein 6</fullName>
    </recommendedName>
</protein>
<dbReference type="OrthoDB" id="2107880at2759"/>
<dbReference type="GO" id="GO:0034551">
    <property type="term" value="P:mitochondrial respiratory chain complex III assembly"/>
    <property type="evidence" value="ECO:0007669"/>
    <property type="project" value="EnsemblFungi"/>
</dbReference>
<evidence type="ECO:0000313" key="1">
    <source>
        <dbReference type="EMBL" id="ODQ80370.1"/>
    </source>
</evidence>
<dbReference type="RefSeq" id="XP_018985698.1">
    <property type="nucleotide sequence ID" value="XM_019128744.1"/>
</dbReference>
<dbReference type="STRING" id="984486.A0A1E3QRT0"/>
<reference evidence="2" key="1">
    <citation type="submission" date="2016-05" db="EMBL/GenBank/DDBJ databases">
        <title>Comparative genomics of biotechnologically important yeasts.</title>
        <authorList>
            <consortium name="DOE Joint Genome Institute"/>
            <person name="Riley R."/>
            <person name="Haridas S."/>
            <person name="Wolfe K.H."/>
            <person name="Lopes M.R."/>
            <person name="Hittinger C.T."/>
            <person name="Goker M."/>
            <person name="Salamov A."/>
            <person name="Wisecaver J."/>
            <person name="Long T.M."/>
            <person name="Aerts A.L."/>
            <person name="Barry K."/>
            <person name="Choi C."/>
            <person name="Clum A."/>
            <person name="Coughlan A.Y."/>
            <person name="Deshpande S."/>
            <person name="Douglass A.P."/>
            <person name="Hanson S.J."/>
            <person name="Klenk H.-P."/>
            <person name="Labutti K."/>
            <person name="Lapidus A."/>
            <person name="Lindquist E."/>
            <person name="Lipzen A."/>
            <person name="Meier-Kolthoff J.P."/>
            <person name="Ohm R.A."/>
            <person name="Otillar R.P."/>
            <person name="Pangilinan J."/>
            <person name="Peng Y."/>
            <person name="Rokas A."/>
            <person name="Rosa C.A."/>
            <person name="Scheuner C."/>
            <person name="Sibirny A.A."/>
            <person name="Slot J.C."/>
            <person name="Stielow J.B."/>
            <person name="Sun H."/>
            <person name="Kurtzman C.P."/>
            <person name="Blackwell M."/>
            <person name="Grigoriev I.V."/>
            <person name="Jeffries T.W."/>
        </authorList>
    </citation>
    <scope>NUCLEOTIDE SEQUENCE [LARGE SCALE GENOMIC DNA]</scope>
    <source>
        <strain evidence="2">NRRL Y-12698</strain>
    </source>
</reference>
<dbReference type="Pfam" id="PF20180">
    <property type="entry name" value="UQCC2_CBP6"/>
    <property type="match status" value="1"/>
</dbReference>
<dbReference type="GO" id="GO:0005761">
    <property type="term" value="C:mitochondrial ribosome"/>
    <property type="evidence" value="ECO:0007669"/>
    <property type="project" value="EnsemblFungi"/>
</dbReference>
<dbReference type="PANTHER" id="PTHR28250">
    <property type="entry name" value="CYTOCHROME B PRE-MRNA-PROCESSING PROTEIN 6"/>
    <property type="match status" value="1"/>
</dbReference>
<gene>
    <name evidence="1" type="ORF">BABINDRAFT_161320</name>
</gene>
<dbReference type="GO" id="GO:0061671">
    <property type="term" value="C:Cbp3p-Cbp6 complex"/>
    <property type="evidence" value="ECO:0007669"/>
    <property type="project" value="EnsemblFungi"/>
</dbReference>
<dbReference type="AlphaFoldDB" id="A0A1E3QRT0"/>
<evidence type="ECO:0008006" key="3">
    <source>
        <dbReference type="Google" id="ProtNLM"/>
    </source>
</evidence>